<dbReference type="AlphaFoldDB" id="A0A6C1B827"/>
<dbReference type="InterPro" id="IPR016191">
    <property type="entry name" value="Ribonuclease/ribotoxin"/>
</dbReference>
<keyword evidence="1" id="KW-0540">Nuclease</keyword>
<organism evidence="4 5">
    <name type="scientific">Nitrogeniibacter mangrovi</name>
    <dbReference type="NCBI Taxonomy" id="2016596"/>
    <lineage>
        <taxon>Bacteria</taxon>
        <taxon>Pseudomonadati</taxon>
        <taxon>Pseudomonadota</taxon>
        <taxon>Betaproteobacteria</taxon>
        <taxon>Rhodocyclales</taxon>
        <taxon>Zoogloeaceae</taxon>
        <taxon>Nitrogeniibacter</taxon>
    </lineage>
</organism>
<feature type="region of interest" description="Disordered" evidence="3">
    <location>
        <begin position="1"/>
        <end position="34"/>
    </location>
</feature>
<protein>
    <submittedName>
        <fullName evidence="4">Ribonuclease</fullName>
    </submittedName>
</protein>
<evidence type="ECO:0000256" key="3">
    <source>
        <dbReference type="SAM" id="MobiDB-lite"/>
    </source>
</evidence>
<dbReference type="GO" id="GO:0004521">
    <property type="term" value="F:RNA endonuclease activity"/>
    <property type="evidence" value="ECO:0007669"/>
    <property type="project" value="InterPro"/>
</dbReference>
<name>A0A6C1B827_9RHOO</name>
<dbReference type="Gene3D" id="3.10.450.30">
    <property type="entry name" value="Microbial ribonucleases"/>
    <property type="match status" value="1"/>
</dbReference>
<evidence type="ECO:0000313" key="4">
    <source>
        <dbReference type="EMBL" id="QID19851.1"/>
    </source>
</evidence>
<proteinExistence type="predicted"/>
<feature type="compositionally biased region" description="Basic and acidic residues" evidence="3">
    <location>
        <begin position="67"/>
        <end position="82"/>
    </location>
</feature>
<dbReference type="GO" id="GO:0003723">
    <property type="term" value="F:RNA binding"/>
    <property type="evidence" value="ECO:0007669"/>
    <property type="project" value="InterPro"/>
</dbReference>
<dbReference type="Pfam" id="PF00545">
    <property type="entry name" value="Ribonuclease"/>
    <property type="match status" value="1"/>
</dbReference>
<dbReference type="GO" id="GO:0016787">
    <property type="term" value="F:hydrolase activity"/>
    <property type="evidence" value="ECO:0007669"/>
    <property type="project" value="UniProtKB-KW"/>
</dbReference>
<dbReference type="KEGG" id="azq:G3580_13275"/>
<dbReference type="SUPFAM" id="SSF53933">
    <property type="entry name" value="Microbial ribonucleases"/>
    <property type="match status" value="1"/>
</dbReference>
<dbReference type="InterPro" id="IPR000026">
    <property type="entry name" value="N1-like"/>
</dbReference>
<evidence type="ECO:0000256" key="1">
    <source>
        <dbReference type="ARBA" id="ARBA00022722"/>
    </source>
</evidence>
<dbReference type="EMBL" id="CP048836">
    <property type="protein sequence ID" value="QID19851.1"/>
    <property type="molecule type" value="Genomic_DNA"/>
</dbReference>
<accession>A0A6C1B827</accession>
<keyword evidence="5" id="KW-1185">Reference proteome</keyword>
<evidence type="ECO:0000313" key="5">
    <source>
        <dbReference type="Proteomes" id="UP000501991"/>
    </source>
</evidence>
<evidence type="ECO:0000256" key="2">
    <source>
        <dbReference type="ARBA" id="ARBA00022801"/>
    </source>
</evidence>
<dbReference type="Proteomes" id="UP000501991">
    <property type="component" value="Chromosome"/>
</dbReference>
<keyword evidence="2" id="KW-0378">Hydrolase</keyword>
<sequence length="125" mass="13995">MLAGCGVDADHSAPAPVARIERAQTPSLSPTHRLDLRGLPREAGEVIALIERGGPFPHPQDGSVFQNRERRLPPRPRGDYREYTVPTPGEHSRGARRIVTGGHPPDVFYYTPDHYRSFIRIPERP</sequence>
<reference evidence="4 5" key="1">
    <citation type="submission" date="2020-02" db="EMBL/GenBank/DDBJ databases">
        <title>Nitrogenibacter mangrovi gen. nov., sp. nov. isolated from mangrove sediment, a denitrifying betaproteobacterium.</title>
        <authorList>
            <person name="Liao H."/>
            <person name="Tian Y."/>
        </authorList>
    </citation>
    <scope>NUCLEOTIDE SEQUENCE [LARGE SCALE GENOMIC DNA]</scope>
    <source>
        <strain evidence="4 5">M9-3-2</strain>
    </source>
</reference>
<gene>
    <name evidence="4" type="ORF">G3580_13275</name>
</gene>
<feature type="region of interest" description="Disordered" evidence="3">
    <location>
        <begin position="53"/>
        <end position="103"/>
    </location>
</feature>